<evidence type="ECO:0000256" key="3">
    <source>
        <dbReference type="ARBA" id="ARBA00022695"/>
    </source>
</evidence>
<dbReference type="Pfam" id="PF12804">
    <property type="entry name" value="NTP_transf_3"/>
    <property type="match status" value="1"/>
</dbReference>
<feature type="domain" description="MobA-like NTP transferase" evidence="5">
    <location>
        <begin position="7"/>
        <end position="125"/>
    </location>
</feature>
<dbReference type="Proteomes" id="UP001321479">
    <property type="component" value="Segment"/>
</dbReference>
<accession>A0ABM7NRT7</accession>
<dbReference type="EC" id="2.7.7.23" evidence="1"/>
<dbReference type="InterPro" id="IPR025877">
    <property type="entry name" value="MobA-like_NTP_Trfase"/>
</dbReference>
<evidence type="ECO:0000313" key="7">
    <source>
        <dbReference type="Proteomes" id="UP001321479"/>
    </source>
</evidence>
<dbReference type="RefSeq" id="YP_010841478.1">
    <property type="nucleotide sequence ID" value="NC_079139.1"/>
</dbReference>
<dbReference type="InterPro" id="IPR050065">
    <property type="entry name" value="GlmU-like"/>
</dbReference>
<comment type="catalytic activity">
    <reaction evidence="4">
        <text>N-acetyl-alpha-D-glucosamine 1-phosphate + UTP + H(+) = UDP-N-acetyl-alpha-D-glucosamine + diphosphate</text>
        <dbReference type="Rhea" id="RHEA:13509"/>
        <dbReference type="ChEBI" id="CHEBI:15378"/>
        <dbReference type="ChEBI" id="CHEBI:33019"/>
        <dbReference type="ChEBI" id="CHEBI:46398"/>
        <dbReference type="ChEBI" id="CHEBI:57705"/>
        <dbReference type="ChEBI" id="CHEBI:57776"/>
        <dbReference type="EC" id="2.7.7.23"/>
    </reaction>
</comment>
<name>A0ABM7NRT7_9VIRU</name>
<dbReference type="PANTHER" id="PTHR43584">
    <property type="entry name" value="NUCLEOTIDYL TRANSFERASE"/>
    <property type="match status" value="1"/>
</dbReference>
<evidence type="ECO:0000313" key="6">
    <source>
        <dbReference type="EMBL" id="BCS82870.1"/>
    </source>
</evidence>
<protein>
    <recommendedName>
        <fullName evidence="1">UDP-N-acetylglucosamine diphosphorylase</fullName>
        <ecNumber evidence="1">2.7.7.23</ecNumber>
    </recommendedName>
</protein>
<dbReference type="CDD" id="cd02540">
    <property type="entry name" value="GT2_GlmU_N_bac"/>
    <property type="match status" value="1"/>
</dbReference>
<evidence type="ECO:0000256" key="4">
    <source>
        <dbReference type="ARBA" id="ARBA00048493"/>
    </source>
</evidence>
<dbReference type="GeneID" id="80558075"/>
<reference evidence="6 7" key="1">
    <citation type="submission" date="2021-02" db="EMBL/GenBank/DDBJ databases">
        <title>Cotonvirus japonicus, which uses Golgi apparatus of host cells for its virion factory, phylogenetically links tailed tupanvirus and icosahedral mimivirus.</title>
        <authorList>
            <person name="Takahashi H."/>
            <person name="Fukaya S."/>
            <person name="Song C."/>
            <person name="Murata K."/>
            <person name="Takemura M."/>
        </authorList>
    </citation>
    <scope>NUCLEOTIDE SEQUENCE [LARGE SCALE GENOMIC DNA]</scope>
</reference>
<dbReference type="EMBL" id="AP024483">
    <property type="protein sequence ID" value="BCS82870.1"/>
    <property type="molecule type" value="Genomic_DNA"/>
</dbReference>
<dbReference type="Gene3D" id="3.90.550.10">
    <property type="entry name" value="Spore Coat Polysaccharide Biosynthesis Protein SpsA, Chain A"/>
    <property type="match status" value="1"/>
</dbReference>
<evidence type="ECO:0000256" key="2">
    <source>
        <dbReference type="ARBA" id="ARBA00022679"/>
    </source>
</evidence>
<dbReference type="InterPro" id="IPR029044">
    <property type="entry name" value="Nucleotide-diphossugar_trans"/>
</dbReference>
<keyword evidence="3" id="KW-0548">Nucleotidyltransferase</keyword>
<evidence type="ECO:0000259" key="5">
    <source>
        <dbReference type="Pfam" id="PF12804"/>
    </source>
</evidence>
<evidence type="ECO:0000256" key="1">
    <source>
        <dbReference type="ARBA" id="ARBA00012457"/>
    </source>
</evidence>
<dbReference type="PANTHER" id="PTHR43584:SF3">
    <property type="entry name" value="BIFUNCTIONAL PROTEIN GLMU"/>
    <property type="match status" value="1"/>
</dbReference>
<keyword evidence="7" id="KW-1185">Reference proteome</keyword>
<keyword evidence="2" id="KW-0808">Transferase</keyword>
<dbReference type="SUPFAM" id="SSF53448">
    <property type="entry name" value="Nucleotide-diphospho-sugar transferases"/>
    <property type="match status" value="1"/>
</dbReference>
<proteinExistence type="predicted"/>
<organism evidence="6 7">
    <name type="scientific">Cotonvirus japonicus</name>
    <dbReference type="NCBI Taxonomy" id="2811091"/>
    <lineage>
        <taxon>Viruses</taxon>
        <taxon>Varidnaviria</taxon>
        <taxon>Bamfordvirae</taxon>
        <taxon>Nucleocytoviricota</taxon>
        <taxon>Megaviricetes</taxon>
        <taxon>Imitervirales</taxon>
        <taxon>Mimiviridae</taxon>
        <taxon>Megamimivirinae</taxon>
        <taxon>Cotonvirus</taxon>
        <taxon>Cotonvirus japonicum</taxon>
    </lineage>
</organism>
<sequence length="249" mass="28509">MNKLCVTILAGGMGKRMQSDLPKVLHQVHGDAMIVRLIREASKLNPVKIIIVVGKFREIIQREIEKHINDKRIIYVDQPIPQGTGHAVHCTLNYLDSNTDNIILNGDVPLIKSSTIHEIYNDHKISQAGLSITSINLSDPTNNGRIIIDEQGEFKEIVEERDCNDNQKKINLVNCGIYVSSSHVLKEYIPKITNDNQQQEYYLTDLVKIYNQTTNHKINLFVLPQEKQIEIYNVNTRQQLEYVEGIAFY</sequence>